<comment type="caution">
    <text evidence="5">The sequence shown here is derived from an EMBL/GenBank/DDBJ whole genome shotgun (WGS) entry which is preliminary data.</text>
</comment>
<keyword evidence="6" id="KW-1185">Reference proteome</keyword>
<feature type="domain" description="Sulfotransferase" evidence="4">
    <location>
        <begin position="71"/>
        <end position="111"/>
    </location>
</feature>
<dbReference type="InterPro" id="IPR027417">
    <property type="entry name" value="P-loop_NTPase"/>
</dbReference>
<dbReference type="EMBL" id="JARKNE010000002">
    <property type="protein sequence ID" value="KAK5843374.1"/>
    <property type="molecule type" value="Genomic_DNA"/>
</dbReference>
<evidence type="ECO:0000256" key="3">
    <source>
        <dbReference type="RuleBase" id="RU361155"/>
    </source>
</evidence>
<sequence length="142" mass="16528">MEAFLTLAIERELQLHEGYQKTWKNFNGMLPTLPRGKGWWFDKLLQYNCFWLSSYSLRGCLLINDHFKPRPTDIIVSTSPKCGMTWLTALVFAIINRNSYDFTNHPLHKANPFAIINRNSYDFTNHPLHKANPQDLVLCLDG</sequence>
<comment type="similarity">
    <text evidence="1 3">Belongs to the sulfotransferase 1 family.</text>
</comment>
<dbReference type="Gene3D" id="3.40.50.300">
    <property type="entry name" value="P-loop containing nucleotide triphosphate hydrolases"/>
    <property type="match status" value="1"/>
</dbReference>
<dbReference type="SUPFAM" id="SSF52540">
    <property type="entry name" value="P-loop containing nucleoside triphosphate hydrolases"/>
    <property type="match status" value="1"/>
</dbReference>
<dbReference type="Proteomes" id="UP001358586">
    <property type="component" value="Chromosome 2"/>
</dbReference>
<gene>
    <name evidence="5" type="ORF">PVK06_005829</name>
</gene>
<organism evidence="5 6">
    <name type="scientific">Gossypium arboreum</name>
    <name type="common">Tree cotton</name>
    <name type="synonym">Gossypium nanking</name>
    <dbReference type="NCBI Taxonomy" id="29729"/>
    <lineage>
        <taxon>Eukaryota</taxon>
        <taxon>Viridiplantae</taxon>
        <taxon>Streptophyta</taxon>
        <taxon>Embryophyta</taxon>
        <taxon>Tracheophyta</taxon>
        <taxon>Spermatophyta</taxon>
        <taxon>Magnoliopsida</taxon>
        <taxon>eudicotyledons</taxon>
        <taxon>Gunneridae</taxon>
        <taxon>Pentapetalae</taxon>
        <taxon>rosids</taxon>
        <taxon>malvids</taxon>
        <taxon>Malvales</taxon>
        <taxon>Malvaceae</taxon>
        <taxon>Malvoideae</taxon>
        <taxon>Gossypium</taxon>
    </lineage>
</organism>
<dbReference type="InterPro" id="IPR000863">
    <property type="entry name" value="Sulfotransferase_dom"/>
</dbReference>
<name>A0ABR0QW30_GOSAR</name>
<evidence type="ECO:0000313" key="5">
    <source>
        <dbReference type="EMBL" id="KAK5843374.1"/>
    </source>
</evidence>
<evidence type="ECO:0000259" key="4">
    <source>
        <dbReference type="Pfam" id="PF00685"/>
    </source>
</evidence>
<accession>A0ABR0QW30</accession>
<dbReference type="Pfam" id="PF00685">
    <property type="entry name" value="Sulfotransfer_1"/>
    <property type="match status" value="1"/>
</dbReference>
<evidence type="ECO:0000256" key="2">
    <source>
        <dbReference type="ARBA" id="ARBA00022679"/>
    </source>
</evidence>
<evidence type="ECO:0000256" key="1">
    <source>
        <dbReference type="ARBA" id="ARBA00005771"/>
    </source>
</evidence>
<dbReference type="PANTHER" id="PTHR11783">
    <property type="entry name" value="SULFOTRANSFERASE SULT"/>
    <property type="match status" value="1"/>
</dbReference>
<evidence type="ECO:0000313" key="6">
    <source>
        <dbReference type="Proteomes" id="UP001358586"/>
    </source>
</evidence>
<protein>
    <recommendedName>
        <fullName evidence="3">Sulfotransferase</fullName>
        <ecNumber evidence="3">2.8.2.-</ecNumber>
    </recommendedName>
</protein>
<keyword evidence="2 3" id="KW-0808">Transferase</keyword>
<reference evidence="5 6" key="1">
    <citation type="submission" date="2023-03" db="EMBL/GenBank/DDBJ databases">
        <title>WGS of Gossypium arboreum.</title>
        <authorList>
            <person name="Yu D."/>
        </authorList>
    </citation>
    <scope>NUCLEOTIDE SEQUENCE [LARGE SCALE GENOMIC DNA]</scope>
    <source>
        <tissue evidence="5">Leaf</tissue>
    </source>
</reference>
<dbReference type="EC" id="2.8.2.-" evidence="3"/>
<proteinExistence type="inferred from homology"/>